<dbReference type="Gene3D" id="1.10.510.10">
    <property type="entry name" value="Transferase(Phosphotransferase) domain 1"/>
    <property type="match status" value="1"/>
</dbReference>
<feature type="compositionally biased region" description="Polar residues" evidence="7">
    <location>
        <begin position="511"/>
        <end position="537"/>
    </location>
</feature>
<dbReference type="InterPro" id="IPR011009">
    <property type="entry name" value="Kinase-like_dom_sf"/>
</dbReference>
<dbReference type="SUPFAM" id="SSF56112">
    <property type="entry name" value="Protein kinase-like (PK-like)"/>
    <property type="match status" value="1"/>
</dbReference>
<dbReference type="STRING" id="2769.R7Q5N5"/>
<dbReference type="InterPro" id="IPR000719">
    <property type="entry name" value="Prot_kinase_dom"/>
</dbReference>
<dbReference type="Gramene" id="CDF32686">
    <property type="protein sequence ID" value="CDF32686"/>
    <property type="gene ID" value="CHC_T00009473001"/>
</dbReference>
<feature type="region of interest" description="Disordered" evidence="7">
    <location>
        <begin position="493"/>
        <end position="577"/>
    </location>
</feature>
<name>R7Q5N5_CHOCR</name>
<keyword evidence="3 6" id="KW-0547">Nucleotide-binding</keyword>
<organism evidence="9 10">
    <name type="scientific">Chondrus crispus</name>
    <name type="common">Carrageen Irish moss</name>
    <name type="synonym">Polymorpha crispa</name>
    <dbReference type="NCBI Taxonomy" id="2769"/>
    <lineage>
        <taxon>Eukaryota</taxon>
        <taxon>Rhodophyta</taxon>
        <taxon>Florideophyceae</taxon>
        <taxon>Rhodymeniophycidae</taxon>
        <taxon>Gigartinales</taxon>
        <taxon>Gigartinaceae</taxon>
        <taxon>Chondrus</taxon>
    </lineage>
</organism>
<evidence type="ECO:0000256" key="7">
    <source>
        <dbReference type="SAM" id="MobiDB-lite"/>
    </source>
</evidence>
<keyword evidence="2" id="KW-0808">Transferase</keyword>
<dbReference type="PhylomeDB" id="R7Q5N5"/>
<keyword evidence="5 6" id="KW-0067">ATP-binding</keyword>
<dbReference type="Proteomes" id="UP000012073">
    <property type="component" value="Unassembled WGS sequence"/>
</dbReference>
<evidence type="ECO:0000259" key="8">
    <source>
        <dbReference type="PROSITE" id="PS50011"/>
    </source>
</evidence>
<dbReference type="InterPro" id="IPR017441">
    <property type="entry name" value="Protein_kinase_ATP_BS"/>
</dbReference>
<feature type="compositionally biased region" description="Low complexity" evidence="7">
    <location>
        <begin position="551"/>
        <end position="567"/>
    </location>
</feature>
<dbReference type="RefSeq" id="XP_005712457.1">
    <property type="nucleotide sequence ID" value="XM_005712400.1"/>
</dbReference>
<dbReference type="AlphaFoldDB" id="R7Q5N5"/>
<dbReference type="PROSITE" id="PS00107">
    <property type="entry name" value="PROTEIN_KINASE_ATP"/>
    <property type="match status" value="1"/>
</dbReference>
<keyword evidence="1 9" id="KW-0723">Serine/threonine-protein kinase</keyword>
<dbReference type="InterPro" id="IPR050205">
    <property type="entry name" value="CDPK_Ser/Thr_kinases"/>
</dbReference>
<feature type="region of interest" description="Disordered" evidence="7">
    <location>
        <begin position="454"/>
        <end position="475"/>
    </location>
</feature>
<dbReference type="InterPro" id="IPR008271">
    <property type="entry name" value="Ser/Thr_kinase_AS"/>
</dbReference>
<dbReference type="PROSITE" id="PS00108">
    <property type="entry name" value="PROTEIN_KINASE_ST"/>
    <property type="match status" value="1"/>
</dbReference>
<evidence type="ECO:0000256" key="4">
    <source>
        <dbReference type="ARBA" id="ARBA00022777"/>
    </source>
</evidence>
<gene>
    <name evidence="9" type="ORF">CHC_T00009473001</name>
</gene>
<dbReference type="SMART" id="SM00220">
    <property type="entry name" value="S_TKc"/>
    <property type="match status" value="1"/>
</dbReference>
<keyword evidence="10" id="KW-1185">Reference proteome</keyword>
<evidence type="ECO:0000256" key="1">
    <source>
        <dbReference type="ARBA" id="ARBA00022527"/>
    </source>
</evidence>
<feature type="compositionally biased region" description="Basic and acidic residues" evidence="7">
    <location>
        <begin position="458"/>
        <end position="468"/>
    </location>
</feature>
<accession>R7Q5N5</accession>
<dbReference type="SUPFAM" id="SSF50729">
    <property type="entry name" value="PH domain-like"/>
    <property type="match status" value="1"/>
</dbReference>
<dbReference type="Pfam" id="PF00069">
    <property type="entry name" value="Pkinase"/>
    <property type="match status" value="1"/>
</dbReference>
<dbReference type="GeneID" id="17320174"/>
<evidence type="ECO:0000313" key="10">
    <source>
        <dbReference type="Proteomes" id="UP000012073"/>
    </source>
</evidence>
<dbReference type="PROSITE" id="PS50011">
    <property type="entry name" value="PROTEIN_KINASE_DOM"/>
    <property type="match status" value="1"/>
</dbReference>
<feature type="domain" description="Protein kinase" evidence="8">
    <location>
        <begin position="110"/>
        <end position="383"/>
    </location>
</feature>
<dbReference type="GO" id="GO:0004674">
    <property type="term" value="F:protein serine/threonine kinase activity"/>
    <property type="evidence" value="ECO:0007669"/>
    <property type="project" value="UniProtKB-KW"/>
</dbReference>
<dbReference type="KEGG" id="ccp:CHC_T00009473001"/>
<evidence type="ECO:0000256" key="5">
    <source>
        <dbReference type="ARBA" id="ARBA00022840"/>
    </source>
</evidence>
<keyword evidence="4 9" id="KW-0418">Kinase</keyword>
<protein>
    <submittedName>
        <fullName evidence="9">Serine/threonine protein kinase</fullName>
    </submittedName>
</protein>
<evidence type="ECO:0000313" key="9">
    <source>
        <dbReference type="EMBL" id="CDF32686.1"/>
    </source>
</evidence>
<proteinExistence type="predicted"/>
<sequence>MTHLRHGRPHRIHGWGLVKAPGARFAQRRYMRLIHYTLTVFDGPDEDTDLVLCEQILVGAQVSSVNRRREIVIRFPNDRLTVQLRTEKEYQAWDRAFRDGSRVADNYYKLVPSRKLGAGAFSSVFFGFDSDDGDHVAIKVVDKTRCSRAELVFAESEARMMAYVRHPFIVQCRDIFDAPHAMHVVMEYMSGSTLEQRMLARPPAERPFSETIAATVMARILSSLAYLEAERICHRDVKPENILLSTTQNDDLWPTSARLSDFGLAAFIDTDFDLTDIVGTPNYVAPEVISRDELNNERVGYGSPVDAWAVGILLFWMLTGGKLPFDGPDSGAIFKAVRAAELDLEVAPWPSISSGAKSLLKGLLHPNPRIRLRSTAARMHPWLLCAQEVHSATHHAHAYTNSHQRGMVLGVKKRVRAAVRAIMAYNLFLQLVNKQVIREQETVRSERLRKHGIAKKASLGEKMQRAPERAPAGADGLGYNVGLFPSFVPKRRARAGPLSSSQKKESNVSSGFSTTGSDHSRSLPTRVSGESGSSAGSLTRGGEKQVSIDRSSVGSKSSTKSGSWGFKLRGRGTDKGS</sequence>
<dbReference type="EMBL" id="HG001539">
    <property type="protein sequence ID" value="CDF32686.1"/>
    <property type="molecule type" value="Genomic_DNA"/>
</dbReference>
<dbReference type="PANTHER" id="PTHR24349">
    <property type="entry name" value="SERINE/THREONINE-PROTEIN KINASE"/>
    <property type="match status" value="1"/>
</dbReference>
<evidence type="ECO:0000256" key="3">
    <source>
        <dbReference type="ARBA" id="ARBA00022741"/>
    </source>
</evidence>
<dbReference type="GO" id="GO:0005524">
    <property type="term" value="F:ATP binding"/>
    <property type="evidence" value="ECO:0007669"/>
    <property type="project" value="UniProtKB-UniRule"/>
</dbReference>
<evidence type="ECO:0000256" key="6">
    <source>
        <dbReference type="PROSITE-ProRule" id="PRU10141"/>
    </source>
</evidence>
<feature type="binding site" evidence="6">
    <location>
        <position position="139"/>
    </location>
    <ligand>
        <name>ATP</name>
        <dbReference type="ChEBI" id="CHEBI:30616"/>
    </ligand>
</feature>
<reference evidence="10" key="1">
    <citation type="journal article" date="2013" name="Proc. Natl. Acad. Sci. U.S.A.">
        <title>Genome structure and metabolic features in the red seaweed Chondrus crispus shed light on evolution of the Archaeplastida.</title>
        <authorList>
            <person name="Collen J."/>
            <person name="Porcel B."/>
            <person name="Carre W."/>
            <person name="Ball S.G."/>
            <person name="Chaparro C."/>
            <person name="Tonon T."/>
            <person name="Barbeyron T."/>
            <person name="Michel G."/>
            <person name="Noel B."/>
            <person name="Valentin K."/>
            <person name="Elias M."/>
            <person name="Artiguenave F."/>
            <person name="Arun A."/>
            <person name="Aury J.M."/>
            <person name="Barbosa-Neto J.F."/>
            <person name="Bothwell J.H."/>
            <person name="Bouget F.Y."/>
            <person name="Brillet L."/>
            <person name="Cabello-Hurtado F."/>
            <person name="Capella-Gutierrez S."/>
            <person name="Charrier B."/>
            <person name="Cladiere L."/>
            <person name="Cock J.M."/>
            <person name="Coelho S.M."/>
            <person name="Colleoni C."/>
            <person name="Czjzek M."/>
            <person name="Da Silva C."/>
            <person name="Delage L."/>
            <person name="Denoeud F."/>
            <person name="Deschamps P."/>
            <person name="Dittami S.M."/>
            <person name="Gabaldon T."/>
            <person name="Gachon C.M."/>
            <person name="Groisillier A."/>
            <person name="Herve C."/>
            <person name="Jabbari K."/>
            <person name="Katinka M."/>
            <person name="Kloareg B."/>
            <person name="Kowalczyk N."/>
            <person name="Labadie K."/>
            <person name="Leblanc C."/>
            <person name="Lopez P.J."/>
            <person name="McLachlan D.H."/>
            <person name="Meslet-Cladiere L."/>
            <person name="Moustafa A."/>
            <person name="Nehr Z."/>
            <person name="Nyvall Collen P."/>
            <person name="Panaud O."/>
            <person name="Partensky F."/>
            <person name="Poulain J."/>
            <person name="Rensing S.A."/>
            <person name="Rousvoal S."/>
            <person name="Samson G."/>
            <person name="Symeonidi A."/>
            <person name="Weissenbach J."/>
            <person name="Zambounis A."/>
            <person name="Wincker P."/>
            <person name="Boyen C."/>
        </authorList>
    </citation>
    <scope>NUCLEOTIDE SEQUENCE [LARGE SCALE GENOMIC DNA]</scope>
    <source>
        <strain evidence="10">cv. Stackhouse</strain>
    </source>
</reference>
<evidence type="ECO:0000256" key="2">
    <source>
        <dbReference type="ARBA" id="ARBA00022679"/>
    </source>
</evidence>
<dbReference type="OrthoDB" id="40902at2759"/>